<evidence type="ECO:0000313" key="1">
    <source>
        <dbReference type="EMBL" id="URE17605.1"/>
    </source>
</evidence>
<keyword evidence="2" id="KW-1185">Reference proteome</keyword>
<dbReference type="OrthoDB" id="1877784at2759"/>
<accession>A0A9E7GMK4</accession>
<name>A0A9E7GMK4_9LILI</name>
<organism evidence="1 2">
    <name type="scientific">Musa troglodytarum</name>
    <name type="common">fe'i banana</name>
    <dbReference type="NCBI Taxonomy" id="320322"/>
    <lineage>
        <taxon>Eukaryota</taxon>
        <taxon>Viridiplantae</taxon>
        <taxon>Streptophyta</taxon>
        <taxon>Embryophyta</taxon>
        <taxon>Tracheophyta</taxon>
        <taxon>Spermatophyta</taxon>
        <taxon>Magnoliopsida</taxon>
        <taxon>Liliopsida</taxon>
        <taxon>Zingiberales</taxon>
        <taxon>Musaceae</taxon>
        <taxon>Musa</taxon>
    </lineage>
</organism>
<sequence length="45" mass="5086">MLECAAFVGMEKVATKEAFWWVASLPKIIMVSALVRRVINGLHIR</sequence>
<proteinExistence type="predicted"/>
<dbReference type="Proteomes" id="UP001055439">
    <property type="component" value="Chromosome 7"/>
</dbReference>
<evidence type="ECO:0000313" key="2">
    <source>
        <dbReference type="Proteomes" id="UP001055439"/>
    </source>
</evidence>
<gene>
    <name evidence="1" type="ORF">MUK42_04120</name>
</gene>
<reference evidence="1" key="1">
    <citation type="submission" date="2022-05" db="EMBL/GenBank/DDBJ databases">
        <title>The Musa troglodytarum L. genome provides insights into the mechanism of non-climacteric behaviour and enrichment of carotenoids.</title>
        <authorList>
            <person name="Wang J."/>
        </authorList>
    </citation>
    <scope>NUCLEOTIDE SEQUENCE</scope>
    <source>
        <tissue evidence="1">Leaf</tissue>
    </source>
</reference>
<dbReference type="AlphaFoldDB" id="A0A9E7GMK4"/>
<dbReference type="EMBL" id="CP097509">
    <property type="protein sequence ID" value="URE17605.1"/>
    <property type="molecule type" value="Genomic_DNA"/>
</dbReference>
<protein>
    <submittedName>
        <fullName evidence="1">Uncharacterized protein</fullName>
    </submittedName>
</protein>